<dbReference type="GO" id="GO:0005840">
    <property type="term" value="C:ribosome"/>
    <property type="evidence" value="ECO:0007669"/>
    <property type="project" value="UniProtKB-KW"/>
</dbReference>
<evidence type="ECO:0000313" key="8">
    <source>
        <dbReference type="WBParaSite" id="jg1558"/>
    </source>
</evidence>
<dbReference type="Proteomes" id="UP000887574">
    <property type="component" value="Unplaced"/>
</dbReference>
<accession>A0A915D3X3</accession>
<dbReference type="Pfam" id="PF14955">
    <property type="entry name" value="MRP-S24"/>
    <property type="match status" value="1"/>
</dbReference>
<evidence type="ECO:0000256" key="5">
    <source>
        <dbReference type="ARBA" id="ARBA00023128"/>
    </source>
</evidence>
<comment type="similarity">
    <text evidence="2">Belongs to the universal ribosomal protein uS3 family.</text>
</comment>
<sequence length="137" mass="15467">MITALLCRPFMPSIAQGSSVMSENVLLSARSICTTSPLAVNCAGKYRKTSDRSLRLTYQMARRPTHIGVSKGCMTFHSQNLEGFRQQQPVTIAQDEVVVRLMRGMFYKHLTAQGTEFVIKRRAMHFTWLDFFNMAGG</sequence>
<dbReference type="PANTHER" id="PTHR21244">
    <property type="entry name" value="MITOCHONDRIAL 28S RIBOSOMAL PROTEIN S24"/>
    <property type="match status" value="1"/>
</dbReference>
<keyword evidence="6" id="KW-0687">Ribonucleoprotein</keyword>
<evidence type="ECO:0000256" key="6">
    <source>
        <dbReference type="ARBA" id="ARBA00023274"/>
    </source>
</evidence>
<reference evidence="8" key="1">
    <citation type="submission" date="2022-11" db="UniProtKB">
        <authorList>
            <consortium name="WormBaseParasite"/>
        </authorList>
    </citation>
    <scope>IDENTIFICATION</scope>
</reference>
<protein>
    <submittedName>
        <fullName evidence="8">Uncharacterized protein</fullName>
    </submittedName>
</protein>
<name>A0A915D3X3_9BILA</name>
<evidence type="ECO:0000256" key="4">
    <source>
        <dbReference type="ARBA" id="ARBA00022980"/>
    </source>
</evidence>
<dbReference type="GO" id="GO:0006412">
    <property type="term" value="P:translation"/>
    <property type="evidence" value="ECO:0007669"/>
    <property type="project" value="TreeGrafter"/>
</dbReference>
<evidence type="ECO:0000256" key="2">
    <source>
        <dbReference type="ARBA" id="ARBA00010761"/>
    </source>
</evidence>
<dbReference type="WBParaSite" id="jg1558">
    <property type="protein sequence ID" value="jg1558"/>
    <property type="gene ID" value="jg1558"/>
</dbReference>
<evidence type="ECO:0000256" key="3">
    <source>
        <dbReference type="ARBA" id="ARBA00022946"/>
    </source>
</evidence>
<dbReference type="InterPro" id="IPR026146">
    <property type="entry name" value="Ribosomal_uS3m"/>
</dbReference>
<dbReference type="AlphaFoldDB" id="A0A915D3X3"/>
<dbReference type="GO" id="GO:1990904">
    <property type="term" value="C:ribonucleoprotein complex"/>
    <property type="evidence" value="ECO:0007669"/>
    <property type="project" value="UniProtKB-KW"/>
</dbReference>
<comment type="subcellular location">
    <subcellularLocation>
        <location evidence="1">Mitochondrion</location>
    </subcellularLocation>
</comment>
<evidence type="ECO:0000313" key="7">
    <source>
        <dbReference type="Proteomes" id="UP000887574"/>
    </source>
</evidence>
<keyword evidence="3" id="KW-0809">Transit peptide</keyword>
<keyword evidence="4" id="KW-0689">Ribosomal protein</keyword>
<keyword evidence="7" id="KW-1185">Reference proteome</keyword>
<keyword evidence="5" id="KW-0496">Mitochondrion</keyword>
<organism evidence="7 8">
    <name type="scientific">Ditylenchus dipsaci</name>
    <dbReference type="NCBI Taxonomy" id="166011"/>
    <lineage>
        <taxon>Eukaryota</taxon>
        <taxon>Metazoa</taxon>
        <taxon>Ecdysozoa</taxon>
        <taxon>Nematoda</taxon>
        <taxon>Chromadorea</taxon>
        <taxon>Rhabditida</taxon>
        <taxon>Tylenchina</taxon>
        <taxon>Tylenchomorpha</taxon>
        <taxon>Sphaerularioidea</taxon>
        <taxon>Anguinidae</taxon>
        <taxon>Anguininae</taxon>
        <taxon>Ditylenchus</taxon>
    </lineage>
</organism>
<dbReference type="GO" id="GO:0005739">
    <property type="term" value="C:mitochondrion"/>
    <property type="evidence" value="ECO:0007669"/>
    <property type="project" value="UniProtKB-SubCell"/>
</dbReference>
<dbReference type="PANTHER" id="PTHR21244:SF1">
    <property type="entry name" value="SMALL RIBOSOMAL SUBUNIT PROTEIN US3M"/>
    <property type="match status" value="1"/>
</dbReference>
<proteinExistence type="inferred from homology"/>
<evidence type="ECO:0000256" key="1">
    <source>
        <dbReference type="ARBA" id="ARBA00004173"/>
    </source>
</evidence>